<dbReference type="NCBIfam" id="TIGR02227">
    <property type="entry name" value="sigpep_I_bact"/>
    <property type="match status" value="1"/>
</dbReference>
<keyword evidence="10" id="KW-1185">Reference proteome</keyword>
<organism evidence="9 10">
    <name type="scientific">Conyzicola nivalis</name>
    <dbReference type="NCBI Taxonomy" id="1477021"/>
    <lineage>
        <taxon>Bacteria</taxon>
        <taxon>Bacillati</taxon>
        <taxon>Actinomycetota</taxon>
        <taxon>Actinomycetes</taxon>
        <taxon>Micrococcales</taxon>
        <taxon>Microbacteriaceae</taxon>
        <taxon>Conyzicola</taxon>
    </lineage>
</organism>
<comment type="similarity">
    <text evidence="3 7">Belongs to the peptidase S26 family.</text>
</comment>
<dbReference type="RefSeq" id="WP_188510589.1">
    <property type="nucleotide sequence ID" value="NZ_BMGB01000001.1"/>
</dbReference>
<dbReference type="SUPFAM" id="SSF51306">
    <property type="entry name" value="LexA/Signal peptidase"/>
    <property type="match status" value="1"/>
</dbReference>
<dbReference type="Pfam" id="PF10502">
    <property type="entry name" value="Peptidase_S26"/>
    <property type="match status" value="1"/>
</dbReference>
<dbReference type="InterPro" id="IPR019758">
    <property type="entry name" value="Pept_S26A_signal_pept_1_CS"/>
</dbReference>
<proteinExistence type="inferred from homology"/>
<comment type="caution">
    <text evidence="9">The sequence shown here is derived from an EMBL/GenBank/DDBJ whole genome shotgun (WGS) entry which is preliminary data.</text>
</comment>
<accession>A0A916WJP4</accession>
<evidence type="ECO:0000256" key="1">
    <source>
        <dbReference type="ARBA" id="ARBA00000677"/>
    </source>
</evidence>
<feature type="transmembrane region" description="Helical" evidence="7">
    <location>
        <begin position="22"/>
        <end position="45"/>
    </location>
</feature>
<dbReference type="Gene3D" id="2.10.109.10">
    <property type="entry name" value="Umud Fragment, subunit A"/>
    <property type="match status" value="1"/>
</dbReference>
<comment type="subcellular location">
    <subcellularLocation>
        <location evidence="2">Cell membrane</location>
        <topology evidence="2">Single-pass type II membrane protein</topology>
    </subcellularLocation>
    <subcellularLocation>
        <location evidence="7">Membrane</location>
        <topology evidence="7">Single-pass type II membrane protein</topology>
    </subcellularLocation>
</comment>
<dbReference type="GO" id="GO:0004252">
    <property type="term" value="F:serine-type endopeptidase activity"/>
    <property type="evidence" value="ECO:0007669"/>
    <property type="project" value="InterPro"/>
</dbReference>
<sequence length="234" mass="25281">MDVTEQAPARSRRGGARLFRDILIILAVALLASFLIKTFLVRSFFIPSGSMENTLMVDDRILVNQLAPDLVPLANGDVVVFEDPGGWLPTAEVETNPLETVLSAVGLAASDPNNHLIKRVIGLPGDVVACCDPFGHLTVNGVPLEEPYIALPTENSASAPATFEVTVPDGMIWVMGDNRYNSKDSVFHRDEPAGGFVPVADVVGTAFVITWPTNRWSFLGNYPFVFREAVGNAD</sequence>
<dbReference type="PANTHER" id="PTHR43390:SF1">
    <property type="entry name" value="CHLOROPLAST PROCESSING PEPTIDASE"/>
    <property type="match status" value="1"/>
</dbReference>
<evidence type="ECO:0000313" key="10">
    <source>
        <dbReference type="Proteomes" id="UP000606922"/>
    </source>
</evidence>
<reference evidence="9" key="2">
    <citation type="submission" date="2020-09" db="EMBL/GenBank/DDBJ databases">
        <authorList>
            <person name="Sun Q."/>
            <person name="Zhou Y."/>
        </authorList>
    </citation>
    <scope>NUCLEOTIDE SEQUENCE</scope>
    <source>
        <strain evidence="9">CGMCC 1.12813</strain>
    </source>
</reference>
<keyword evidence="5 7" id="KW-0378">Hydrolase</keyword>
<dbReference type="PROSITE" id="PS00761">
    <property type="entry name" value="SPASE_I_3"/>
    <property type="match status" value="1"/>
</dbReference>
<dbReference type="AlphaFoldDB" id="A0A916WJP4"/>
<dbReference type="GO" id="GO:0009003">
    <property type="term" value="F:signal peptidase activity"/>
    <property type="evidence" value="ECO:0007669"/>
    <property type="project" value="UniProtKB-EC"/>
</dbReference>
<keyword evidence="7" id="KW-0472">Membrane</keyword>
<dbReference type="GO" id="GO:0006465">
    <property type="term" value="P:signal peptide processing"/>
    <property type="evidence" value="ECO:0007669"/>
    <property type="project" value="InterPro"/>
</dbReference>
<dbReference type="EMBL" id="BMGB01000001">
    <property type="protein sequence ID" value="GGB06336.1"/>
    <property type="molecule type" value="Genomic_DNA"/>
</dbReference>
<dbReference type="PRINTS" id="PR00727">
    <property type="entry name" value="LEADERPTASE"/>
</dbReference>
<dbReference type="InterPro" id="IPR000223">
    <property type="entry name" value="Pept_S26A_signal_pept_1"/>
</dbReference>
<dbReference type="EC" id="3.4.21.89" evidence="4 7"/>
<feature type="domain" description="Peptidase S26" evidence="8">
    <location>
        <begin position="22"/>
        <end position="211"/>
    </location>
</feature>
<dbReference type="GO" id="GO:0005886">
    <property type="term" value="C:plasma membrane"/>
    <property type="evidence" value="ECO:0007669"/>
    <property type="project" value="UniProtKB-SubCell"/>
</dbReference>
<dbReference type="PANTHER" id="PTHR43390">
    <property type="entry name" value="SIGNAL PEPTIDASE I"/>
    <property type="match status" value="1"/>
</dbReference>
<keyword evidence="7" id="KW-0812">Transmembrane</keyword>
<reference evidence="9" key="1">
    <citation type="journal article" date="2014" name="Int. J. Syst. Evol. Microbiol.">
        <title>Complete genome sequence of Corynebacterium casei LMG S-19264T (=DSM 44701T), isolated from a smear-ripened cheese.</title>
        <authorList>
            <consortium name="US DOE Joint Genome Institute (JGI-PGF)"/>
            <person name="Walter F."/>
            <person name="Albersmeier A."/>
            <person name="Kalinowski J."/>
            <person name="Ruckert C."/>
        </authorList>
    </citation>
    <scope>NUCLEOTIDE SEQUENCE</scope>
    <source>
        <strain evidence="9">CGMCC 1.12813</strain>
    </source>
</reference>
<evidence type="ECO:0000256" key="6">
    <source>
        <dbReference type="PIRSR" id="PIRSR600223-1"/>
    </source>
</evidence>
<evidence type="ECO:0000256" key="7">
    <source>
        <dbReference type="RuleBase" id="RU362042"/>
    </source>
</evidence>
<evidence type="ECO:0000256" key="4">
    <source>
        <dbReference type="ARBA" id="ARBA00013208"/>
    </source>
</evidence>
<dbReference type="CDD" id="cd06530">
    <property type="entry name" value="S26_SPase_I"/>
    <property type="match status" value="1"/>
</dbReference>
<dbReference type="InterPro" id="IPR036286">
    <property type="entry name" value="LexA/Signal_pep-like_sf"/>
</dbReference>
<feature type="active site" evidence="6">
    <location>
        <position position="118"/>
    </location>
</feature>
<keyword evidence="7" id="KW-0645">Protease</keyword>
<evidence type="ECO:0000256" key="2">
    <source>
        <dbReference type="ARBA" id="ARBA00004401"/>
    </source>
</evidence>
<protein>
    <recommendedName>
        <fullName evidence="4 7">Signal peptidase I</fullName>
        <ecNumber evidence="4 7">3.4.21.89</ecNumber>
    </recommendedName>
</protein>
<evidence type="ECO:0000256" key="5">
    <source>
        <dbReference type="ARBA" id="ARBA00022801"/>
    </source>
</evidence>
<name>A0A916WJP4_9MICO</name>
<feature type="active site" evidence="6">
    <location>
        <position position="50"/>
    </location>
</feature>
<evidence type="ECO:0000313" key="9">
    <source>
        <dbReference type="EMBL" id="GGB06336.1"/>
    </source>
</evidence>
<evidence type="ECO:0000259" key="8">
    <source>
        <dbReference type="Pfam" id="PF10502"/>
    </source>
</evidence>
<dbReference type="InterPro" id="IPR019533">
    <property type="entry name" value="Peptidase_S26"/>
</dbReference>
<gene>
    <name evidence="9" type="ORF">GCM10010979_21350</name>
</gene>
<dbReference type="Proteomes" id="UP000606922">
    <property type="component" value="Unassembled WGS sequence"/>
</dbReference>
<evidence type="ECO:0000256" key="3">
    <source>
        <dbReference type="ARBA" id="ARBA00009370"/>
    </source>
</evidence>
<comment type="catalytic activity">
    <reaction evidence="1 7">
        <text>Cleavage of hydrophobic, N-terminal signal or leader sequences from secreted and periplasmic proteins.</text>
        <dbReference type="EC" id="3.4.21.89"/>
    </reaction>
</comment>
<keyword evidence="7" id="KW-1133">Transmembrane helix</keyword>